<name>A0A382Z2V2_9ZZZZ</name>
<gene>
    <name evidence="3" type="ORF">METZ01_LOCUS442494</name>
</gene>
<feature type="region of interest" description="Disordered" evidence="1">
    <location>
        <begin position="169"/>
        <end position="188"/>
    </location>
</feature>
<protein>
    <recommendedName>
        <fullName evidence="4">PepSY domain-containing protein</fullName>
    </recommendedName>
</protein>
<accession>A0A382Z2V2</accession>
<evidence type="ECO:0008006" key="4">
    <source>
        <dbReference type="Google" id="ProtNLM"/>
    </source>
</evidence>
<keyword evidence="2" id="KW-0472">Membrane</keyword>
<organism evidence="3">
    <name type="scientific">marine metagenome</name>
    <dbReference type="NCBI Taxonomy" id="408172"/>
    <lineage>
        <taxon>unclassified sequences</taxon>
        <taxon>metagenomes</taxon>
        <taxon>ecological metagenomes</taxon>
    </lineage>
</organism>
<keyword evidence="2" id="KW-0812">Transmembrane</keyword>
<reference evidence="3" key="1">
    <citation type="submission" date="2018-05" db="EMBL/GenBank/DDBJ databases">
        <authorList>
            <person name="Lanie J.A."/>
            <person name="Ng W.-L."/>
            <person name="Kazmierczak K.M."/>
            <person name="Andrzejewski T.M."/>
            <person name="Davidsen T.M."/>
            <person name="Wayne K.J."/>
            <person name="Tettelin H."/>
            <person name="Glass J.I."/>
            <person name="Rusch D."/>
            <person name="Podicherti R."/>
            <person name="Tsui H.-C.T."/>
            <person name="Winkler M.E."/>
        </authorList>
    </citation>
    <scope>NUCLEOTIDE SEQUENCE</scope>
</reference>
<evidence type="ECO:0000313" key="3">
    <source>
        <dbReference type="EMBL" id="SVD89640.1"/>
    </source>
</evidence>
<evidence type="ECO:0000256" key="1">
    <source>
        <dbReference type="SAM" id="MobiDB-lite"/>
    </source>
</evidence>
<feature type="non-terminal residue" evidence="3">
    <location>
        <position position="188"/>
    </location>
</feature>
<feature type="transmembrane region" description="Helical" evidence="2">
    <location>
        <begin position="7"/>
        <end position="29"/>
    </location>
</feature>
<dbReference type="AlphaFoldDB" id="A0A382Z2V2"/>
<dbReference type="EMBL" id="UINC01180444">
    <property type="protein sequence ID" value="SVD89640.1"/>
    <property type="molecule type" value="Genomic_DNA"/>
</dbReference>
<sequence length="188" mass="20955">MKKIRRLHLYLGCFFTPLLFLYIFTGFLLTRETGTLKGANDAETFMQKLSSLHMRQFYPMQMKGLPVAELRSSNPETDILTVAQPLQYTDSTPVKLTGLDLPNGLDNHVTYHIRAKGPKMLTLHASEDDETPIDLLPARIGDDIQLNPEDAGSHNATRIVGFDPDANTLTTETPHNYPDGLTISRVSG</sequence>
<keyword evidence="2" id="KW-1133">Transmembrane helix</keyword>
<proteinExistence type="predicted"/>
<evidence type="ECO:0000256" key="2">
    <source>
        <dbReference type="SAM" id="Phobius"/>
    </source>
</evidence>